<protein>
    <submittedName>
        <fullName evidence="2">Uncharacterized protein</fullName>
    </submittedName>
</protein>
<name>A0A8S9GJV4_BRACR</name>
<dbReference type="AlphaFoldDB" id="A0A8S9GJV4"/>
<proteinExistence type="predicted"/>
<sequence length="159" mass="17125">MVSLSDLRTGTIIKETGATPSQERRRLRSAIGTASLSASGTSTQEGIGDGKGSVKRRCGLEQPPTSEDGNASSSGFIFLNLQRNLALASNLPPHIALKCSGLLFENHHSSRLHHLQGTAKSPELRHLRLESTPLDPGQLQGNRSSPGFRVWLRPERNPG</sequence>
<gene>
    <name evidence="2" type="ORF">F2Q70_00022304</name>
</gene>
<feature type="region of interest" description="Disordered" evidence="1">
    <location>
        <begin position="133"/>
        <end position="159"/>
    </location>
</feature>
<comment type="caution">
    <text evidence="2">The sequence shown here is derived from an EMBL/GenBank/DDBJ whole genome shotgun (WGS) entry which is preliminary data.</text>
</comment>
<reference evidence="2" key="1">
    <citation type="submission" date="2019-12" db="EMBL/GenBank/DDBJ databases">
        <title>Genome sequencing and annotation of Brassica cretica.</title>
        <authorList>
            <person name="Studholme D.J."/>
            <person name="Sarris P.F."/>
        </authorList>
    </citation>
    <scope>NUCLEOTIDE SEQUENCE</scope>
    <source>
        <strain evidence="2">PFS-102/07</strain>
        <tissue evidence="2">Leaf</tissue>
    </source>
</reference>
<evidence type="ECO:0000313" key="2">
    <source>
        <dbReference type="EMBL" id="KAF2546183.1"/>
    </source>
</evidence>
<evidence type="ECO:0000256" key="1">
    <source>
        <dbReference type="SAM" id="MobiDB-lite"/>
    </source>
</evidence>
<dbReference type="EMBL" id="QGKY02001925">
    <property type="protein sequence ID" value="KAF2546183.1"/>
    <property type="molecule type" value="Genomic_DNA"/>
</dbReference>
<feature type="compositionally biased region" description="Polar residues" evidence="1">
    <location>
        <begin position="63"/>
        <end position="73"/>
    </location>
</feature>
<accession>A0A8S9GJV4</accession>
<feature type="compositionally biased region" description="Low complexity" evidence="1">
    <location>
        <begin position="29"/>
        <end position="43"/>
    </location>
</feature>
<organism evidence="2">
    <name type="scientific">Brassica cretica</name>
    <name type="common">Mustard</name>
    <dbReference type="NCBI Taxonomy" id="69181"/>
    <lineage>
        <taxon>Eukaryota</taxon>
        <taxon>Viridiplantae</taxon>
        <taxon>Streptophyta</taxon>
        <taxon>Embryophyta</taxon>
        <taxon>Tracheophyta</taxon>
        <taxon>Spermatophyta</taxon>
        <taxon>Magnoliopsida</taxon>
        <taxon>eudicotyledons</taxon>
        <taxon>Gunneridae</taxon>
        <taxon>Pentapetalae</taxon>
        <taxon>rosids</taxon>
        <taxon>malvids</taxon>
        <taxon>Brassicales</taxon>
        <taxon>Brassicaceae</taxon>
        <taxon>Brassiceae</taxon>
        <taxon>Brassica</taxon>
    </lineage>
</organism>
<feature type="region of interest" description="Disordered" evidence="1">
    <location>
        <begin position="1"/>
        <end position="73"/>
    </location>
</feature>